<dbReference type="AlphaFoldDB" id="A0A0J1HA86"/>
<comment type="caution">
    <text evidence="1">The sequence shown here is derived from an EMBL/GenBank/DDBJ whole genome shotgun (WGS) entry which is preliminary data.</text>
</comment>
<proteinExistence type="predicted"/>
<gene>
    <name evidence="1" type="ORF">ABT57_12365</name>
</gene>
<dbReference type="EMBL" id="LDOU01000013">
    <property type="protein sequence ID" value="KLV08620.1"/>
    <property type="molecule type" value="Genomic_DNA"/>
</dbReference>
<organism evidence="1 2">
    <name type="scientific">Photobacterium ganghwense</name>
    <dbReference type="NCBI Taxonomy" id="320778"/>
    <lineage>
        <taxon>Bacteria</taxon>
        <taxon>Pseudomonadati</taxon>
        <taxon>Pseudomonadota</taxon>
        <taxon>Gammaproteobacteria</taxon>
        <taxon>Vibrionales</taxon>
        <taxon>Vibrionaceae</taxon>
        <taxon>Photobacterium</taxon>
    </lineage>
</organism>
<keyword evidence="2" id="KW-1185">Reference proteome</keyword>
<dbReference type="Proteomes" id="UP000035909">
    <property type="component" value="Unassembled WGS sequence"/>
</dbReference>
<sequence length="78" mass="8489">MAILLVIVGKLAKAHLKKSVGDVVMLSRNQFILDCLNAVQDGQEAIKEIVAEAVSDPLKVVTVLGEKKHAGIYPLYQF</sequence>
<reference evidence="1 2" key="1">
    <citation type="submission" date="2015-05" db="EMBL/GenBank/DDBJ databases">
        <title>Photobacterium galathea sp. nov.</title>
        <authorList>
            <person name="Machado H."/>
            <person name="Gram L."/>
        </authorList>
    </citation>
    <scope>NUCLEOTIDE SEQUENCE [LARGE SCALE GENOMIC DNA]</scope>
    <source>
        <strain evidence="1 2">DSM 22954</strain>
    </source>
</reference>
<accession>A0A0J1HA86</accession>
<protein>
    <submittedName>
        <fullName evidence="1">Uncharacterized protein</fullName>
    </submittedName>
</protein>
<evidence type="ECO:0000313" key="1">
    <source>
        <dbReference type="EMBL" id="KLV08620.1"/>
    </source>
</evidence>
<evidence type="ECO:0000313" key="2">
    <source>
        <dbReference type="Proteomes" id="UP000035909"/>
    </source>
</evidence>
<name>A0A0J1HA86_9GAMM</name>